<dbReference type="InterPro" id="IPR014015">
    <property type="entry name" value="Helicase_SF3_DNA-vir"/>
</dbReference>
<dbReference type="Pfam" id="PF19263">
    <property type="entry name" value="DUF5906"/>
    <property type="match status" value="1"/>
</dbReference>
<keyword evidence="1" id="KW-0547">Nucleotide-binding</keyword>
<dbReference type="SMART" id="SM00885">
    <property type="entry name" value="D5_N"/>
    <property type="match status" value="1"/>
</dbReference>
<reference evidence="5" key="1">
    <citation type="journal article" date="2020" name="Nature">
        <title>Giant virus diversity and host interactions through global metagenomics.</title>
        <authorList>
            <person name="Schulz F."/>
            <person name="Roux S."/>
            <person name="Paez-Espino D."/>
            <person name="Jungbluth S."/>
            <person name="Walsh D.A."/>
            <person name="Denef V.J."/>
            <person name="McMahon K.D."/>
            <person name="Konstantinidis K.T."/>
            <person name="Eloe-Fadrosh E.A."/>
            <person name="Kyrpides N.C."/>
            <person name="Woyke T."/>
        </authorList>
    </citation>
    <scope>NUCLEOTIDE SEQUENCE</scope>
    <source>
        <strain evidence="5">GVMAG-M-3300009155-2</strain>
    </source>
</reference>
<dbReference type="InterPro" id="IPR045455">
    <property type="entry name" value="NrS-1_pol-like_helicase"/>
</dbReference>
<organism evidence="5">
    <name type="scientific">viral metagenome</name>
    <dbReference type="NCBI Taxonomy" id="1070528"/>
    <lineage>
        <taxon>unclassified sequences</taxon>
        <taxon>metagenomes</taxon>
        <taxon>organismal metagenomes</taxon>
    </lineage>
</organism>
<dbReference type="EMBL" id="MN738915">
    <property type="protein sequence ID" value="QHT31128.1"/>
    <property type="molecule type" value="Genomic_DNA"/>
</dbReference>
<dbReference type="Pfam" id="PF08706">
    <property type="entry name" value="D5_N"/>
    <property type="match status" value="1"/>
</dbReference>
<dbReference type="Gene3D" id="3.40.50.300">
    <property type="entry name" value="P-loop containing nucleotide triphosphate hydrolases"/>
    <property type="match status" value="1"/>
</dbReference>
<dbReference type="GO" id="GO:0016787">
    <property type="term" value="F:hydrolase activity"/>
    <property type="evidence" value="ECO:0007669"/>
    <property type="project" value="UniProtKB-KW"/>
</dbReference>
<evidence type="ECO:0000256" key="2">
    <source>
        <dbReference type="ARBA" id="ARBA00022801"/>
    </source>
</evidence>
<evidence type="ECO:0000313" key="5">
    <source>
        <dbReference type="EMBL" id="QHT31128.1"/>
    </source>
</evidence>
<evidence type="ECO:0000256" key="3">
    <source>
        <dbReference type="ARBA" id="ARBA00022840"/>
    </source>
</evidence>
<keyword evidence="2" id="KW-0378">Hydrolase</keyword>
<dbReference type="InterPro" id="IPR006500">
    <property type="entry name" value="Helicase_put_C_phage/plasmid"/>
</dbReference>
<name>A0A6C0EQ65_9ZZZZ</name>
<dbReference type="PANTHER" id="PTHR35372">
    <property type="entry name" value="ATP BINDING PROTEIN-RELATED"/>
    <property type="match status" value="1"/>
</dbReference>
<dbReference type="Pfam" id="PF23162">
    <property type="entry name" value="AEP_C962R"/>
    <property type="match status" value="1"/>
</dbReference>
<feature type="domain" description="SF3 helicase" evidence="4">
    <location>
        <begin position="636"/>
        <end position="797"/>
    </location>
</feature>
<evidence type="ECO:0000259" key="4">
    <source>
        <dbReference type="PROSITE" id="PS51206"/>
    </source>
</evidence>
<dbReference type="GO" id="GO:0005524">
    <property type="term" value="F:ATP binding"/>
    <property type="evidence" value="ECO:0007669"/>
    <property type="project" value="UniProtKB-KW"/>
</dbReference>
<proteinExistence type="predicted"/>
<dbReference type="InterPro" id="IPR056443">
    <property type="entry name" value="AEP_C962R"/>
</dbReference>
<dbReference type="PANTHER" id="PTHR35372:SF2">
    <property type="entry name" value="SF3 HELICASE DOMAIN-CONTAINING PROTEIN"/>
    <property type="match status" value="1"/>
</dbReference>
<dbReference type="InterPro" id="IPR027417">
    <property type="entry name" value="P-loop_NTPase"/>
</dbReference>
<keyword evidence="3" id="KW-0067">ATP-binding</keyword>
<dbReference type="InterPro" id="IPR014818">
    <property type="entry name" value="Phage/plasmid_primase_P4_C"/>
</dbReference>
<sequence>MNNTMIKSSQFKDLNEFLAKHSAKNDKNTPSTHTRIPDSELGIHPGSYIIPKEELSLFYNLYYDNVFVKKRKEYLTERQSEKGGTIAVDFDFRYNYDVDSRQHTREHIQDMVVVYLEEIKSYFIFEENKSFDVFIFEKPNINRLTDGSLTKDGIHMLIGIQMDHIMQLMLREKMIGKLQEIWDLPLINTWDSVLDEGISTGKTNWQLFGSRKPGNEAYELTQHFVISYDKSDGEFSMDEKKVQDFDLKSNFMKLSVQYDNNARFEINPKIIDEYNKRLESKGNKIKKPSSRTKINLLVEEDDNDEENQISLSDIKNKETLERAVNLMLKRLKPNEYEIKETHEYAQILPEKYYEPGSHLLNRQVAFALKHTDERLFLSWVMLRSKASDFDYDTIPELYHQWKKYFSSSKQDPVTRRSIMYWAKQDNFEGYERVKKSTIDYFIEESINSQTEYDKALVLKQMYKDKYVCVSYEKKGCWYVFKNHRWVFDKGLSLREAISKQMHDLYSSRRDELDHEYQHYDKDDDRAEFLKKKVKILSEIMLTLKRTNDKNNIMREAAELFYDGDFVKEMDKNKYLLCFNNGVVDFNKKIFRDGYPDDYITKTTKINYIPYNLDNPEISKTSAELLTFMEKLFPIPDLNRYMWDHLASCLIGSGKNQCFNVYHGSGSNGKSILTDLMSVTLGEYKGTVPITLVTEKRGLIGGTSDEVLKLKGVRYAVMQEPSKGVKLNEGIMKELTGGDPIQARGLYSESEIFEPQFNLVVCTNNLFDIDSNDDGTWRRIKKDDFLSKFIDEGEEYNDETPYVFTKDKTLKDRLPLLAPTFASMLVKRAFETDGIVVDCETVINASNKYRRGQDHIAAFISEKIIKTGNKNDKIGKNGLYTEFKIWFQQEQGARKVPKGQELYDFMDKKFGIHTSKGWLGLQFNQPEEENDEVNDI</sequence>
<dbReference type="PROSITE" id="PS51206">
    <property type="entry name" value="SF3_HELICASE_1"/>
    <property type="match status" value="1"/>
</dbReference>
<protein>
    <recommendedName>
        <fullName evidence="4">SF3 helicase domain-containing protein</fullName>
    </recommendedName>
</protein>
<dbReference type="NCBIfam" id="TIGR01613">
    <property type="entry name" value="primase_Cterm"/>
    <property type="match status" value="1"/>
</dbReference>
<accession>A0A6C0EQ65</accession>
<dbReference type="AlphaFoldDB" id="A0A6C0EQ65"/>
<evidence type="ECO:0000256" key="1">
    <source>
        <dbReference type="ARBA" id="ARBA00022741"/>
    </source>
</evidence>
<dbReference type="InterPro" id="IPR051620">
    <property type="entry name" value="ORF904-like_C"/>
</dbReference>